<evidence type="ECO:0000313" key="9">
    <source>
        <dbReference type="EMBL" id="WMB28550.1"/>
    </source>
</evidence>
<keyword evidence="1" id="KW-0134">Cell wall</keyword>
<feature type="domain" description="Gram-positive cocci surface proteins LPxTG" evidence="8">
    <location>
        <begin position="46"/>
        <end position="80"/>
    </location>
</feature>
<feature type="region of interest" description="Disordered" evidence="6">
    <location>
        <begin position="36"/>
        <end position="55"/>
    </location>
</feature>
<gene>
    <name evidence="9" type="ORF">N1496_03075</name>
</gene>
<sequence>MPQVSAEEKEDKKPESKEQSQAVIPTSSNSEIQKLDSQAQAKANQLPASGDTSNPFLTTAAMLIMAIAGSLTFLPKFKRK</sequence>
<feature type="region of interest" description="Disordered" evidence="6">
    <location>
        <begin position="1"/>
        <end position="31"/>
    </location>
</feature>
<dbReference type="InterPro" id="IPR019950">
    <property type="entry name" value="M_anchor"/>
</dbReference>
<evidence type="ECO:0000256" key="7">
    <source>
        <dbReference type="SAM" id="Phobius"/>
    </source>
</evidence>
<dbReference type="NCBIfam" id="TIGR01167">
    <property type="entry name" value="LPXTG_anchor"/>
    <property type="match status" value="1"/>
</dbReference>
<feature type="compositionally biased region" description="Polar residues" evidence="6">
    <location>
        <begin position="19"/>
        <end position="31"/>
    </location>
</feature>
<reference evidence="10" key="1">
    <citation type="submission" date="2022-10" db="EMBL/GenBank/DDBJ databases">
        <title>Streptococcus didelphis as causative of fatal infections in opossums (Didelphis albiventris).</title>
        <authorList>
            <person name="Breyer G.M."/>
            <person name="Da Silva M.E.R.J."/>
            <person name="Siqueira F.M."/>
        </authorList>
    </citation>
    <scope>NUCLEOTIDE SEQUENCE [LARGE SCALE GENOMIC DNA]</scope>
    <source>
        <strain evidence="10">LBVP101/21</strain>
    </source>
</reference>
<keyword evidence="3" id="KW-0732">Signal</keyword>
<keyword evidence="4" id="KW-0677">Repeat</keyword>
<accession>A0ABY9LI67</accession>
<keyword evidence="7" id="KW-0472">Membrane</keyword>
<feature type="compositionally biased region" description="Basic and acidic residues" evidence="6">
    <location>
        <begin position="1"/>
        <end position="18"/>
    </location>
</feature>
<dbReference type="RefSeq" id="WP_306675927.1">
    <property type="nucleotide sequence ID" value="NZ_CP110509.1"/>
</dbReference>
<evidence type="ECO:0000256" key="6">
    <source>
        <dbReference type="SAM" id="MobiDB-lite"/>
    </source>
</evidence>
<evidence type="ECO:0000256" key="4">
    <source>
        <dbReference type="ARBA" id="ARBA00022737"/>
    </source>
</evidence>
<dbReference type="PROSITE" id="PS50847">
    <property type="entry name" value="GRAM_POS_ANCHORING"/>
    <property type="match status" value="1"/>
</dbReference>
<evidence type="ECO:0000256" key="1">
    <source>
        <dbReference type="ARBA" id="ARBA00022512"/>
    </source>
</evidence>
<dbReference type="InterPro" id="IPR019931">
    <property type="entry name" value="LPXTG_anchor"/>
</dbReference>
<keyword evidence="5" id="KW-0572">Peptidoglycan-anchor</keyword>
<keyword evidence="7" id="KW-1133">Transmembrane helix</keyword>
<evidence type="ECO:0000256" key="2">
    <source>
        <dbReference type="ARBA" id="ARBA00022525"/>
    </source>
</evidence>
<proteinExistence type="predicted"/>
<feature type="transmembrane region" description="Helical" evidence="7">
    <location>
        <begin position="56"/>
        <end position="74"/>
    </location>
</feature>
<keyword evidence="7" id="KW-0812">Transmembrane</keyword>
<dbReference type="Pfam" id="PF00746">
    <property type="entry name" value="Gram_pos_anchor"/>
    <property type="match status" value="1"/>
</dbReference>
<evidence type="ECO:0000313" key="10">
    <source>
        <dbReference type="Proteomes" id="UP001238096"/>
    </source>
</evidence>
<dbReference type="Proteomes" id="UP001238096">
    <property type="component" value="Chromosome"/>
</dbReference>
<evidence type="ECO:0000256" key="3">
    <source>
        <dbReference type="ARBA" id="ARBA00022729"/>
    </source>
</evidence>
<dbReference type="PRINTS" id="PR00015">
    <property type="entry name" value="GPOSANCHOR"/>
</dbReference>
<keyword evidence="10" id="KW-1185">Reference proteome</keyword>
<evidence type="ECO:0000256" key="5">
    <source>
        <dbReference type="ARBA" id="ARBA00023088"/>
    </source>
</evidence>
<name>A0ABY9LI67_9STRE</name>
<evidence type="ECO:0000259" key="8">
    <source>
        <dbReference type="PROSITE" id="PS50847"/>
    </source>
</evidence>
<dbReference type="EMBL" id="CP110509">
    <property type="protein sequence ID" value="WMB28550.1"/>
    <property type="molecule type" value="Genomic_DNA"/>
</dbReference>
<protein>
    <submittedName>
        <fullName evidence="9">LPXTG cell wall anchor domain-containing protein</fullName>
    </submittedName>
</protein>
<organism evidence="9 10">
    <name type="scientific">Streptococcus didelphis</name>
    <dbReference type="NCBI Taxonomy" id="102886"/>
    <lineage>
        <taxon>Bacteria</taxon>
        <taxon>Bacillati</taxon>
        <taxon>Bacillota</taxon>
        <taxon>Bacilli</taxon>
        <taxon>Lactobacillales</taxon>
        <taxon>Streptococcaceae</taxon>
        <taxon>Streptococcus</taxon>
    </lineage>
</organism>
<keyword evidence="2" id="KW-0964">Secreted</keyword>